<dbReference type="InterPro" id="IPR022409">
    <property type="entry name" value="PKD/Chitinase_dom"/>
</dbReference>
<evidence type="ECO:0000256" key="3">
    <source>
        <dbReference type="ARBA" id="ARBA00005988"/>
    </source>
</evidence>
<dbReference type="PANTHER" id="PTHR11705">
    <property type="entry name" value="PROTEASE FAMILY M14 CARBOXYPEPTIDASE A,B"/>
    <property type="match status" value="1"/>
</dbReference>
<dbReference type="Pfam" id="PF04151">
    <property type="entry name" value="PPC"/>
    <property type="match status" value="1"/>
</dbReference>
<comment type="cofactor">
    <cofactor evidence="2">
        <name>Zn(2+)</name>
        <dbReference type="ChEBI" id="CHEBI:29105"/>
    </cofactor>
</comment>
<gene>
    <name evidence="8" type="ORF">ABDJ40_23460</name>
</gene>
<dbReference type="CDD" id="cd06226">
    <property type="entry name" value="M14_CPT_like"/>
    <property type="match status" value="1"/>
</dbReference>
<dbReference type="RefSeq" id="WP_347613386.1">
    <property type="nucleotide sequence ID" value="NZ_JBDPZC010000018.1"/>
</dbReference>
<dbReference type="CDD" id="cd00146">
    <property type="entry name" value="PKD"/>
    <property type="match status" value="1"/>
</dbReference>
<keyword evidence="8" id="KW-0121">Carboxypeptidase</keyword>
<protein>
    <submittedName>
        <fullName evidence="8">M14 family zinc carboxypeptidase</fullName>
    </submittedName>
</protein>
<comment type="similarity">
    <text evidence="3 4">Belongs to the peptidase M14 family.</text>
</comment>
<dbReference type="Gene3D" id="3.40.630.10">
    <property type="entry name" value="Zn peptidases"/>
    <property type="match status" value="1"/>
</dbReference>
<dbReference type="Proteomes" id="UP001462640">
    <property type="component" value="Unassembled WGS sequence"/>
</dbReference>
<evidence type="ECO:0000256" key="5">
    <source>
        <dbReference type="SAM" id="SignalP"/>
    </source>
</evidence>
<name>A0ABV0GKY5_9BURK</name>
<dbReference type="Gene3D" id="2.60.40.10">
    <property type="entry name" value="Immunoglobulins"/>
    <property type="match status" value="1"/>
</dbReference>
<dbReference type="Pfam" id="PF00246">
    <property type="entry name" value="Peptidase_M14"/>
    <property type="match status" value="1"/>
</dbReference>
<dbReference type="SMART" id="SM00089">
    <property type="entry name" value="PKD"/>
    <property type="match status" value="1"/>
</dbReference>
<proteinExistence type="inferred from homology"/>
<evidence type="ECO:0000259" key="6">
    <source>
        <dbReference type="PROSITE" id="PS50093"/>
    </source>
</evidence>
<dbReference type="Pfam" id="PF18911">
    <property type="entry name" value="PKD_4"/>
    <property type="match status" value="1"/>
</dbReference>
<reference evidence="8 9" key="1">
    <citation type="submission" date="2024-05" db="EMBL/GenBank/DDBJ databases">
        <title>Roseateles sp. 2.12 16S ribosomal RNA gene Genome sequencing and assembly.</title>
        <authorList>
            <person name="Woo H."/>
        </authorList>
    </citation>
    <scope>NUCLEOTIDE SEQUENCE [LARGE SCALE GENOMIC DNA]</scope>
    <source>
        <strain evidence="8 9">2.12</strain>
    </source>
</reference>
<feature type="domain" description="Peptidase M14" evidence="7">
    <location>
        <begin position="146"/>
        <end position="456"/>
    </location>
</feature>
<dbReference type="SUPFAM" id="SSF49299">
    <property type="entry name" value="PKD domain"/>
    <property type="match status" value="1"/>
</dbReference>
<dbReference type="EMBL" id="JBDPZC010000018">
    <property type="protein sequence ID" value="MEO3715742.1"/>
    <property type="molecule type" value="Genomic_DNA"/>
</dbReference>
<dbReference type="PROSITE" id="PS50093">
    <property type="entry name" value="PKD"/>
    <property type="match status" value="1"/>
</dbReference>
<sequence length="772" mass="82020">MKQQGSRLQFPSRAVAGAIVGALSALALAGGGSALAQPPEPTLIQGRESDPRQTMRAYFSDVRKARAIAHSRYETLASPYELGYVIVQVNAEEARELRALGFRLEPDPHWLTQQREQARMESGERRRQALAAGQRQTLAGIPNYSCYPTVEEVFTEAQGMVSAKPQLASWIDIGDSWEKTRGTGGYDLRVLKLSNSAVSGPKPKLFVNAGIHAREYATTPLVLEFARRLVNGHGVDADATWILDHHEIHLLLATNPDGRKKAETGLLWRKNTNTAYCGATSNSRGADLNRNFGFGWNSTGGSGSSGNACNETYRGPSAASEPETRAVEAYIRSLWTDRRGPNRSDPAPLDTSGIHLDIHSHGRLLLWPWGTNGSVAANDVQLATLGRKFAYWNGHTPERSLDLYETDGTSDGPSYGELGVAAFTFELGTAFFEQCSYYTNTLLPGNMPALFYAAKVVRTPYQTPAGPDITQLALSAGRVTAGTPVTLDARVDDTRYNQSNGTEPTQAVAAAEAYLDVPPWQAGAQALPLAAVDGSFNSSAEAVRGTLNTTGLATGRHLVYVRGRDAAGNWGAFSAVFLDIGGSGGGQPPVAAFDYSVNGLAVQFTDGSTDDGSIASRQWSFGDGSNGSGTPVSHTYAAAGSYTVQLTVTDNEGLSASTSKLVQLSDDGVPVLTKGQVLTGLAGATGSWRYWKVAVPAGTTSLTVSTSGGSGDLDLFTRSGAKPTSSTYSCRKQGSTNAETCTLSNPAAGWLYIGVYGYASYSNAQLTLNYVP</sequence>
<keyword evidence="8" id="KW-0645">Protease</keyword>
<evidence type="ECO:0000256" key="4">
    <source>
        <dbReference type="PROSITE-ProRule" id="PRU01379"/>
    </source>
</evidence>
<evidence type="ECO:0000313" key="8">
    <source>
        <dbReference type="EMBL" id="MEO3715742.1"/>
    </source>
</evidence>
<dbReference type="PANTHER" id="PTHR11705:SF119">
    <property type="entry name" value="OS02G0119300 PROTEIN"/>
    <property type="match status" value="1"/>
</dbReference>
<dbReference type="InterPro" id="IPR013783">
    <property type="entry name" value="Ig-like_fold"/>
</dbReference>
<feature type="domain" description="PKD" evidence="6">
    <location>
        <begin position="585"/>
        <end position="669"/>
    </location>
</feature>
<comment type="caution">
    <text evidence="8">The sequence shown here is derived from an EMBL/GenBank/DDBJ whole genome shotgun (WGS) entry which is preliminary data.</text>
</comment>
<dbReference type="InterPro" id="IPR007280">
    <property type="entry name" value="Peptidase_C_arc/bac"/>
</dbReference>
<dbReference type="PRINTS" id="PR00765">
    <property type="entry name" value="CRBOXYPTASEA"/>
</dbReference>
<organism evidence="8 9">
    <name type="scientific">Roseateles flavus</name>
    <dbReference type="NCBI Taxonomy" id="3149041"/>
    <lineage>
        <taxon>Bacteria</taxon>
        <taxon>Pseudomonadati</taxon>
        <taxon>Pseudomonadota</taxon>
        <taxon>Betaproteobacteria</taxon>
        <taxon>Burkholderiales</taxon>
        <taxon>Sphaerotilaceae</taxon>
        <taxon>Roseateles</taxon>
    </lineage>
</organism>
<dbReference type="InterPro" id="IPR000834">
    <property type="entry name" value="Peptidase_M14"/>
</dbReference>
<dbReference type="Gene3D" id="2.60.120.380">
    <property type="match status" value="1"/>
</dbReference>
<comment type="cofactor">
    <cofactor evidence="1">
        <name>Ca(2+)</name>
        <dbReference type="ChEBI" id="CHEBI:29108"/>
    </cofactor>
</comment>
<evidence type="ECO:0000256" key="1">
    <source>
        <dbReference type="ARBA" id="ARBA00001913"/>
    </source>
</evidence>
<keyword evidence="8" id="KW-0378">Hydrolase</keyword>
<dbReference type="SMART" id="SM00631">
    <property type="entry name" value="Zn_pept"/>
    <property type="match status" value="1"/>
</dbReference>
<keyword evidence="5" id="KW-0732">Signal</keyword>
<dbReference type="InterPro" id="IPR000601">
    <property type="entry name" value="PKD_dom"/>
</dbReference>
<dbReference type="GO" id="GO:0004180">
    <property type="term" value="F:carboxypeptidase activity"/>
    <property type="evidence" value="ECO:0007669"/>
    <property type="project" value="UniProtKB-KW"/>
</dbReference>
<feature type="chain" id="PRO_5046003023" evidence="5">
    <location>
        <begin position="37"/>
        <end position="772"/>
    </location>
</feature>
<dbReference type="SUPFAM" id="SSF53187">
    <property type="entry name" value="Zn-dependent exopeptidases"/>
    <property type="match status" value="1"/>
</dbReference>
<dbReference type="InterPro" id="IPR035986">
    <property type="entry name" value="PKD_dom_sf"/>
</dbReference>
<keyword evidence="9" id="KW-1185">Reference proteome</keyword>
<feature type="signal peptide" evidence="5">
    <location>
        <begin position="1"/>
        <end position="36"/>
    </location>
</feature>
<dbReference type="PROSITE" id="PS52035">
    <property type="entry name" value="PEPTIDASE_M14"/>
    <property type="match status" value="1"/>
</dbReference>
<accession>A0ABV0GKY5</accession>
<evidence type="ECO:0000259" key="7">
    <source>
        <dbReference type="PROSITE" id="PS52035"/>
    </source>
</evidence>
<evidence type="ECO:0000256" key="2">
    <source>
        <dbReference type="ARBA" id="ARBA00001947"/>
    </source>
</evidence>
<evidence type="ECO:0000313" key="9">
    <source>
        <dbReference type="Proteomes" id="UP001462640"/>
    </source>
</evidence>
<feature type="active site" description="Proton donor/acceptor" evidence="4">
    <location>
        <position position="426"/>
    </location>
</feature>